<reference evidence="1" key="1">
    <citation type="journal article" date="2025" name="Int. J. Syst. Evol. Microbiol.">
        <title>Inconstantimicrobium mannanitabidum sp. nov., a novel member of the family Clostridiaceae isolated from anoxic soil under the treatment of reductive soil disinfestation.</title>
        <authorList>
            <person name="Ueki A."/>
            <person name="Tonouchi A."/>
            <person name="Honma S."/>
            <person name="Kaku N."/>
            <person name="Ueki K."/>
        </authorList>
    </citation>
    <scope>NUCLEOTIDE SEQUENCE</scope>
    <source>
        <strain evidence="1">TW13</strain>
    </source>
</reference>
<evidence type="ECO:0000313" key="1">
    <source>
        <dbReference type="EMBL" id="GKX68221.1"/>
    </source>
</evidence>
<evidence type="ECO:0000313" key="2">
    <source>
        <dbReference type="Proteomes" id="UP001058074"/>
    </source>
</evidence>
<dbReference type="EMBL" id="BROD01000001">
    <property type="protein sequence ID" value="GKX68221.1"/>
    <property type="molecule type" value="Genomic_DNA"/>
</dbReference>
<dbReference type="Proteomes" id="UP001058074">
    <property type="component" value="Unassembled WGS sequence"/>
</dbReference>
<comment type="caution">
    <text evidence="1">The sequence shown here is derived from an EMBL/GenBank/DDBJ whole genome shotgun (WGS) entry which is preliminary data.</text>
</comment>
<keyword evidence="2" id="KW-1185">Reference proteome</keyword>
<accession>A0ACB5RGJ6</accession>
<proteinExistence type="predicted"/>
<protein>
    <submittedName>
        <fullName evidence="1">Uncharacterized protein</fullName>
    </submittedName>
</protein>
<name>A0ACB5RGJ6_9CLOT</name>
<sequence>MQVESLLILRYFTDKFCQTHHARAMYSYLYAMKHELYIYILHFYSYIFFNLHSMKLITNNIIKLKIYFVNTPYNYASNKKNKKPTQDKT</sequence>
<organism evidence="1 2">
    <name type="scientific">Inconstantimicrobium mannanitabidum</name>
    <dbReference type="NCBI Taxonomy" id="1604901"/>
    <lineage>
        <taxon>Bacteria</taxon>
        <taxon>Bacillati</taxon>
        <taxon>Bacillota</taxon>
        <taxon>Clostridia</taxon>
        <taxon>Eubacteriales</taxon>
        <taxon>Clostridiaceae</taxon>
        <taxon>Inconstantimicrobium</taxon>
    </lineage>
</organism>
<gene>
    <name evidence="1" type="ORF">rsdtw13_34790</name>
</gene>